<sequence length="115" mass="11724">MSRPDDRGTATVEAALVIFSLALVLGLGSAAVVAVVDQLRCTDAAREAARLIARGEPARAESVLTTIAPSGARLEVSTDGDTVRVAVTSTPANGLLPGVHLKATAYAVLEPTTDD</sequence>
<proteinExistence type="predicted"/>
<evidence type="ECO:0000313" key="1">
    <source>
        <dbReference type="EMBL" id="PRY46211.1"/>
    </source>
</evidence>
<dbReference type="AlphaFoldDB" id="A0A2T0TKR7"/>
<reference evidence="1 2" key="1">
    <citation type="submission" date="2018-03" db="EMBL/GenBank/DDBJ databases">
        <title>Genomic Encyclopedia of Archaeal and Bacterial Type Strains, Phase II (KMG-II): from individual species to whole genera.</title>
        <authorList>
            <person name="Goeker M."/>
        </authorList>
    </citation>
    <scope>NUCLEOTIDE SEQUENCE [LARGE SCALE GENOMIC DNA]</scope>
    <source>
        <strain evidence="1 2">DSM 44720</strain>
    </source>
</reference>
<name>A0A2T0TKR7_9PSEU</name>
<dbReference type="NCBIfam" id="NF041390">
    <property type="entry name" value="TadE_Rv3655c"/>
    <property type="match status" value="1"/>
</dbReference>
<evidence type="ECO:0008006" key="3">
    <source>
        <dbReference type="Google" id="ProtNLM"/>
    </source>
</evidence>
<dbReference type="EMBL" id="PVTF01000001">
    <property type="protein sequence ID" value="PRY46211.1"/>
    <property type="molecule type" value="Genomic_DNA"/>
</dbReference>
<dbReference type="Proteomes" id="UP000239494">
    <property type="component" value="Unassembled WGS sequence"/>
</dbReference>
<accession>A0A2T0TKR7</accession>
<organism evidence="1 2">
    <name type="scientific">Umezawaea tangerina</name>
    <dbReference type="NCBI Taxonomy" id="84725"/>
    <lineage>
        <taxon>Bacteria</taxon>
        <taxon>Bacillati</taxon>
        <taxon>Actinomycetota</taxon>
        <taxon>Actinomycetes</taxon>
        <taxon>Pseudonocardiales</taxon>
        <taxon>Pseudonocardiaceae</taxon>
        <taxon>Umezawaea</taxon>
    </lineage>
</organism>
<protein>
    <recommendedName>
        <fullName evidence="3">TadE-like protein</fullName>
    </recommendedName>
</protein>
<gene>
    <name evidence="1" type="ORF">CLV43_101483</name>
</gene>
<dbReference type="InterPro" id="IPR049790">
    <property type="entry name" value="Rv3655c/TadE"/>
</dbReference>
<evidence type="ECO:0000313" key="2">
    <source>
        <dbReference type="Proteomes" id="UP000239494"/>
    </source>
</evidence>
<dbReference type="OrthoDB" id="4481209at2"/>
<comment type="caution">
    <text evidence="1">The sequence shown here is derived from an EMBL/GenBank/DDBJ whole genome shotgun (WGS) entry which is preliminary data.</text>
</comment>
<keyword evidence="2" id="KW-1185">Reference proteome</keyword>
<dbReference type="RefSeq" id="WP_106185272.1">
    <property type="nucleotide sequence ID" value="NZ_PVTF01000001.1"/>
</dbReference>